<dbReference type="STRING" id="1168035.SAMN05444280_11092"/>
<dbReference type="GO" id="GO:0016020">
    <property type="term" value="C:membrane"/>
    <property type="evidence" value="ECO:0007669"/>
    <property type="project" value="TreeGrafter"/>
</dbReference>
<dbReference type="InterPro" id="IPR000873">
    <property type="entry name" value="AMP-dep_synth/lig_dom"/>
</dbReference>
<dbReference type="AlphaFoldDB" id="A0A1M6GAJ3"/>
<dbReference type="PROSITE" id="PS00455">
    <property type="entry name" value="AMP_BINDING"/>
    <property type="match status" value="1"/>
</dbReference>
<evidence type="ECO:0000313" key="5">
    <source>
        <dbReference type="Proteomes" id="UP000184050"/>
    </source>
</evidence>
<keyword evidence="1" id="KW-0547">Nucleotide-binding</keyword>
<feature type="domain" description="AMP-dependent synthetase/ligase" evidence="3">
    <location>
        <begin position="16"/>
        <end position="422"/>
    </location>
</feature>
<dbReference type="GO" id="GO:0005524">
    <property type="term" value="F:ATP binding"/>
    <property type="evidence" value="ECO:0007669"/>
    <property type="project" value="UniProtKB-KW"/>
</dbReference>
<dbReference type="GO" id="GO:0004467">
    <property type="term" value="F:long-chain fatty acid-CoA ligase activity"/>
    <property type="evidence" value="ECO:0007669"/>
    <property type="project" value="TreeGrafter"/>
</dbReference>
<dbReference type="InterPro" id="IPR020845">
    <property type="entry name" value="AMP-binding_CS"/>
</dbReference>
<protein>
    <submittedName>
        <fullName evidence="4">Long-chain acyl-CoA synthetase</fullName>
    </submittedName>
</protein>
<dbReference type="Pfam" id="PF00501">
    <property type="entry name" value="AMP-binding"/>
    <property type="match status" value="1"/>
</dbReference>
<dbReference type="Pfam" id="PF23562">
    <property type="entry name" value="AMP-binding_C_3"/>
    <property type="match status" value="1"/>
</dbReference>
<dbReference type="Gene3D" id="3.40.50.12780">
    <property type="entry name" value="N-terminal domain of ligase-like"/>
    <property type="match status" value="2"/>
</dbReference>
<keyword evidence="2" id="KW-0067">ATP-binding</keyword>
<dbReference type="CDD" id="cd05907">
    <property type="entry name" value="VL_LC_FACS_like"/>
    <property type="match status" value="1"/>
</dbReference>
<reference evidence="4 5" key="1">
    <citation type="submission" date="2016-11" db="EMBL/GenBank/DDBJ databases">
        <authorList>
            <person name="Jaros S."/>
            <person name="Januszkiewicz K."/>
            <person name="Wedrychowicz H."/>
        </authorList>
    </citation>
    <scope>NUCLEOTIDE SEQUENCE [LARGE SCALE GENOMIC DNA]</scope>
    <source>
        <strain evidence="4 5">DSM 27063</strain>
    </source>
</reference>
<sequence>MVKMTIKVTRTFDILERYIHEFPREDALGGKKDGEWYTYSTEDYYKKSHQFALGLLALGFKKGDKIATVTSNRPEWNFADMGMAMTGVVHVPMYPNISDEEYKYILEHSEVQMLIVGNNRLHKKLKPIVKELPDLKLVFSFEKLEGVKNFEEILELGKSKRLDFEAELDKLKNSILPEDFATLIYTSGTTGVPKGVMLSQNNLVSNFVTHSRMHHLGKKHRVISFLPLCHVYERSVNYHFQYKGMGVYYVGNLNQIVTAIKEIKPHMFNSVPRLLEKVYDGFVAKGKELSGIKKLLYFWALRLTRHFEYNKKYGPLLKLKIKIADKLIYSKWRKALGGNIVYVVSGGAALQPRIARVLGMAGMYNLEGYGLTETSPVIAVNNPAKGEMKIGTVGPVLEGFEVKIAKDGEILCKGPGVMMGYYKSPEMTAEVIDKNGWFHTGDIGVLEEGKYLKITDRKKEIFKLSGGKYIAPQMIENKLKTSNLIEQVMVIGENQKYASALVSPNFPLLHDWCAEHKIHFENNKELIKIPEVFAQIRKEVDEINKTLGNHEQINRIRLVCDEWTPATGELSPTLKLRRNAVAVKYQQLINEIYANGNSKVKN</sequence>
<evidence type="ECO:0000256" key="1">
    <source>
        <dbReference type="ARBA" id="ARBA00022741"/>
    </source>
</evidence>
<evidence type="ECO:0000313" key="4">
    <source>
        <dbReference type="EMBL" id="SHJ06938.1"/>
    </source>
</evidence>
<organism evidence="4 5">
    <name type="scientific">Tangfeifania diversioriginum</name>
    <dbReference type="NCBI Taxonomy" id="1168035"/>
    <lineage>
        <taxon>Bacteria</taxon>
        <taxon>Pseudomonadati</taxon>
        <taxon>Bacteroidota</taxon>
        <taxon>Bacteroidia</taxon>
        <taxon>Marinilabiliales</taxon>
        <taxon>Prolixibacteraceae</taxon>
        <taxon>Tangfeifania</taxon>
    </lineage>
</organism>
<gene>
    <name evidence="4" type="ORF">SAMN05444280_11092</name>
</gene>
<dbReference type="EMBL" id="FQZE01000010">
    <property type="protein sequence ID" value="SHJ06938.1"/>
    <property type="molecule type" value="Genomic_DNA"/>
</dbReference>
<dbReference type="PANTHER" id="PTHR43272:SF33">
    <property type="entry name" value="AMP-BINDING DOMAIN-CONTAINING PROTEIN-RELATED"/>
    <property type="match status" value="1"/>
</dbReference>
<dbReference type="PANTHER" id="PTHR43272">
    <property type="entry name" value="LONG-CHAIN-FATTY-ACID--COA LIGASE"/>
    <property type="match status" value="1"/>
</dbReference>
<evidence type="ECO:0000259" key="3">
    <source>
        <dbReference type="Pfam" id="PF00501"/>
    </source>
</evidence>
<accession>A0A1M6GAJ3</accession>
<dbReference type="Proteomes" id="UP000184050">
    <property type="component" value="Unassembled WGS sequence"/>
</dbReference>
<dbReference type="SUPFAM" id="SSF56801">
    <property type="entry name" value="Acetyl-CoA synthetase-like"/>
    <property type="match status" value="1"/>
</dbReference>
<evidence type="ECO:0000256" key="2">
    <source>
        <dbReference type="ARBA" id="ARBA00022840"/>
    </source>
</evidence>
<name>A0A1M6GAJ3_9BACT</name>
<proteinExistence type="predicted"/>
<keyword evidence="5" id="KW-1185">Reference proteome</keyword>
<dbReference type="InterPro" id="IPR042099">
    <property type="entry name" value="ANL_N_sf"/>
</dbReference>